<protein>
    <submittedName>
        <fullName evidence="1">Uncharacterized protein</fullName>
    </submittedName>
</protein>
<proteinExistence type="predicted"/>
<accession>A0ABN8PB49</accession>
<dbReference type="Proteomes" id="UP001159405">
    <property type="component" value="Unassembled WGS sequence"/>
</dbReference>
<organism evidence="1 2">
    <name type="scientific">Porites lobata</name>
    <dbReference type="NCBI Taxonomy" id="104759"/>
    <lineage>
        <taxon>Eukaryota</taxon>
        <taxon>Metazoa</taxon>
        <taxon>Cnidaria</taxon>
        <taxon>Anthozoa</taxon>
        <taxon>Hexacorallia</taxon>
        <taxon>Scleractinia</taxon>
        <taxon>Fungiina</taxon>
        <taxon>Poritidae</taxon>
        <taxon>Porites</taxon>
    </lineage>
</organism>
<comment type="caution">
    <text evidence="1">The sequence shown here is derived from an EMBL/GenBank/DDBJ whole genome shotgun (WGS) entry which is preliminary data.</text>
</comment>
<name>A0ABN8PB49_9CNID</name>
<keyword evidence="2" id="KW-1185">Reference proteome</keyword>
<dbReference type="EMBL" id="CALNXK010000057">
    <property type="protein sequence ID" value="CAH3136333.1"/>
    <property type="molecule type" value="Genomic_DNA"/>
</dbReference>
<evidence type="ECO:0000313" key="1">
    <source>
        <dbReference type="EMBL" id="CAH3136333.1"/>
    </source>
</evidence>
<gene>
    <name evidence="1" type="ORF">PLOB_00038399</name>
</gene>
<reference evidence="1 2" key="1">
    <citation type="submission" date="2022-05" db="EMBL/GenBank/DDBJ databases">
        <authorList>
            <consortium name="Genoscope - CEA"/>
            <person name="William W."/>
        </authorList>
    </citation>
    <scope>NUCLEOTIDE SEQUENCE [LARGE SCALE GENOMIC DNA]</scope>
</reference>
<evidence type="ECO:0000313" key="2">
    <source>
        <dbReference type="Proteomes" id="UP001159405"/>
    </source>
</evidence>
<sequence length="90" mass="10478">MSTHVTKTCASAFYYLYNIRHIRKYLSRESTGRLVHAKTSAKNEEDFGRSHVIDGCPFLWNSLPLPIRQETSIDSFKRSVKTYLFKKAFS</sequence>